<evidence type="ECO:0000256" key="1">
    <source>
        <dbReference type="ARBA" id="ARBA00022714"/>
    </source>
</evidence>
<dbReference type="InterPro" id="IPR036922">
    <property type="entry name" value="Rieske_2Fe-2S_sf"/>
</dbReference>
<proteinExistence type="predicted"/>
<evidence type="ECO:0000256" key="7">
    <source>
        <dbReference type="SAM" id="SignalP"/>
    </source>
</evidence>
<dbReference type="RefSeq" id="WP_169365693.1">
    <property type="nucleotide sequence ID" value="NZ_JAAVJL010000004.1"/>
</dbReference>
<evidence type="ECO:0000256" key="6">
    <source>
        <dbReference type="ARBA" id="ARBA00034078"/>
    </source>
</evidence>
<keyword evidence="2" id="KW-0479">Metal-binding</keyword>
<evidence type="ECO:0000259" key="8">
    <source>
        <dbReference type="PROSITE" id="PS51296"/>
    </source>
</evidence>
<dbReference type="PANTHER" id="PTHR10134">
    <property type="entry name" value="CYTOCHROME B-C1 COMPLEX SUBUNIT RIESKE, MITOCHONDRIAL"/>
    <property type="match status" value="1"/>
</dbReference>
<dbReference type="Gene3D" id="2.102.10.10">
    <property type="entry name" value="Rieske [2Fe-2S] iron-sulphur domain"/>
    <property type="match status" value="1"/>
</dbReference>
<evidence type="ECO:0000256" key="2">
    <source>
        <dbReference type="ARBA" id="ARBA00022723"/>
    </source>
</evidence>
<comment type="cofactor">
    <cofactor evidence="6">
        <name>[2Fe-2S] cluster</name>
        <dbReference type="ChEBI" id="CHEBI:190135"/>
    </cofactor>
</comment>
<dbReference type="InterPro" id="IPR017941">
    <property type="entry name" value="Rieske_2Fe-2S"/>
</dbReference>
<accession>A0ABX1M0L9</accession>
<dbReference type="InterPro" id="IPR005805">
    <property type="entry name" value="Rieske_Fe-S_prot_C"/>
</dbReference>
<comment type="caution">
    <text evidence="9">The sequence shown here is derived from an EMBL/GenBank/DDBJ whole genome shotgun (WGS) entry which is preliminary data.</text>
</comment>
<gene>
    <name evidence="9" type="ORF">HC246_22630</name>
</gene>
<feature type="signal peptide" evidence="7">
    <location>
        <begin position="1"/>
        <end position="24"/>
    </location>
</feature>
<keyword evidence="3" id="KW-0408">Iron</keyword>
<evidence type="ECO:0000256" key="5">
    <source>
        <dbReference type="ARBA" id="ARBA00023157"/>
    </source>
</evidence>
<keyword evidence="7" id="KW-0732">Signal</keyword>
<name>A0ABX1M0L9_9CYAN</name>
<evidence type="ECO:0000256" key="4">
    <source>
        <dbReference type="ARBA" id="ARBA00023014"/>
    </source>
</evidence>
<sequence length="141" mass="14882">MERRKFLMLFGVGTVASYLPVAIAACSSLLKPDAASAQSNFLVVGTVADLDNAGQILKDTEIGTIAVVRSPDNPQNLAAVDPTCTHNGCTTSWDSSSQSYNCPCHGAKFDAYGNGISGPSRKPLRTYDATIQGNSVLVRRS</sequence>
<dbReference type="PROSITE" id="PS51296">
    <property type="entry name" value="RIESKE"/>
    <property type="match status" value="1"/>
</dbReference>
<dbReference type="PROSITE" id="PS51257">
    <property type="entry name" value="PROKAR_LIPOPROTEIN"/>
    <property type="match status" value="1"/>
</dbReference>
<reference evidence="9 10" key="1">
    <citation type="submission" date="2020-03" db="EMBL/GenBank/DDBJ databases">
        <title>Draft Genome Sequence of 2-Methylisoborneol Producing Pseudanabaena yagii Strain GIHE-NHR1 Isolated from North Han River in South Korea.</title>
        <authorList>
            <person name="Jeong J."/>
        </authorList>
    </citation>
    <scope>NUCLEOTIDE SEQUENCE [LARGE SCALE GENOMIC DNA]</scope>
    <source>
        <strain evidence="9 10">GIHE-NHR1</strain>
    </source>
</reference>
<dbReference type="Pfam" id="PF00355">
    <property type="entry name" value="Rieske"/>
    <property type="match status" value="1"/>
</dbReference>
<dbReference type="PRINTS" id="PR00162">
    <property type="entry name" value="RIESKE"/>
</dbReference>
<evidence type="ECO:0000256" key="3">
    <source>
        <dbReference type="ARBA" id="ARBA00023004"/>
    </source>
</evidence>
<dbReference type="SUPFAM" id="SSF50022">
    <property type="entry name" value="ISP domain"/>
    <property type="match status" value="1"/>
</dbReference>
<organism evidence="9 10">
    <name type="scientific">Pseudanabaena yagii GIHE-NHR1</name>
    <dbReference type="NCBI Taxonomy" id="2722753"/>
    <lineage>
        <taxon>Bacteria</taxon>
        <taxon>Bacillati</taxon>
        <taxon>Cyanobacteriota</taxon>
        <taxon>Cyanophyceae</taxon>
        <taxon>Pseudanabaenales</taxon>
        <taxon>Pseudanabaenaceae</taxon>
        <taxon>Pseudanabaena</taxon>
        <taxon>Pseudanabaena yagii</taxon>
    </lineage>
</organism>
<keyword evidence="1" id="KW-0001">2Fe-2S</keyword>
<keyword evidence="10" id="KW-1185">Reference proteome</keyword>
<keyword evidence="5" id="KW-1015">Disulfide bond</keyword>
<dbReference type="Proteomes" id="UP000738376">
    <property type="component" value="Unassembled WGS sequence"/>
</dbReference>
<keyword evidence="4" id="KW-0411">Iron-sulfur</keyword>
<feature type="chain" id="PRO_5045185491" evidence="7">
    <location>
        <begin position="25"/>
        <end position="141"/>
    </location>
</feature>
<evidence type="ECO:0000313" key="9">
    <source>
        <dbReference type="EMBL" id="NMF60746.1"/>
    </source>
</evidence>
<evidence type="ECO:0000313" key="10">
    <source>
        <dbReference type="Proteomes" id="UP000738376"/>
    </source>
</evidence>
<feature type="domain" description="Rieske" evidence="8">
    <location>
        <begin position="42"/>
        <end position="138"/>
    </location>
</feature>
<dbReference type="EMBL" id="JAAVJL010000004">
    <property type="protein sequence ID" value="NMF60746.1"/>
    <property type="molecule type" value="Genomic_DNA"/>
</dbReference>
<dbReference type="InterPro" id="IPR014349">
    <property type="entry name" value="Rieske_Fe-S_prot"/>
</dbReference>
<protein>
    <submittedName>
        <fullName evidence="9">Rieske 2Fe-2S domain-containing protein</fullName>
    </submittedName>
</protein>